<evidence type="ECO:0000313" key="2">
    <source>
        <dbReference type="Proteomes" id="UP000321934"/>
    </source>
</evidence>
<sequence>MDQKQPVQINGDQELIEFPTHEYIYNDFQKNMKGVKTVVSDIDSCIVNCILQNYTSSITYQNHKNRLTDKVKSQDLVTTLMREHKYNELGPITADEIGECFSNDQYIQMLVQHFKDNPDTQLWFLSPALTGFTDDQKKEFAKFVHSKFGVKEFRIYTQHFFIDNQGNEIPYYEKFTISGDNVTMVSNGANKSTYFVPKQYIIGIMKDCDFQNAVFLDNDISNLELLTQEKLSKLQSVKVKSLEEINKNIKLTKRLLIGIMGVNADHYNVQEFRFRKNGTIPHPHQGSVTPNSCFIDFNASSKDYRYFYQLYSNGSGKGLTRFKDNEAVFKFSRKSWDAVKNNNQDFAEYREERHKKEQLQAIEVVEEKIDYIDNIELVKFSDESYDKNADEISRFQSFKDNISKEYGKEIPNCNLSLVNNQGNEELMQMEFKMKIDDKAAYAKLSRDVYREFVYKNSSGNISVYNVTELEANQYGKIKENSYLCRVTISKNDELTQKLKKPPVQQQYQK</sequence>
<dbReference type="OrthoDB" id="9181658at2"/>
<proteinExistence type="predicted"/>
<evidence type="ECO:0000313" key="1">
    <source>
        <dbReference type="EMBL" id="QED22874.1"/>
    </source>
</evidence>
<organism evidence="1 2">
    <name type="scientific">Candidatus Deianiraea vastatrix</name>
    <dbReference type="NCBI Taxonomy" id="2163644"/>
    <lineage>
        <taxon>Bacteria</taxon>
        <taxon>Pseudomonadati</taxon>
        <taxon>Pseudomonadota</taxon>
        <taxon>Alphaproteobacteria</taxon>
        <taxon>Rickettsiales</taxon>
        <taxon>Candidatus Deianiraeaceae</taxon>
        <taxon>Candidatus Deianiraea</taxon>
    </lineage>
</organism>
<dbReference type="AlphaFoldDB" id="A0A5B8XEP1"/>
<accession>A0A5B8XEP1</accession>
<name>A0A5B8XEP1_9RICK</name>
<dbReference type="RefSeq" id="WP_146820182.1">
    <property type="nucleotide sequence ID" value="NZ_CP029077.1"/>
</dbReference>
<dbReference type="EMBL" id="CP029077">
    <property type="protein sequence ID" value="QED22874.1"/>
    <property type="molecule type" value="Genomic_DNA"/>
</dbReference>
<protein>
    <submittedName>
        <fullName evidence="1">Uncharacterized protein</fullName>
    </submittedName>
</protein>
<keyword evidence="2" id="KW-1185">Reference proteome</keyword>
<dbReference type="Proteomes" id="UP000321934">
    <property type="component" value="Chromosome"/>
</dbReference>
<gene>
    <name evidence="1" type="ORF">Deia_00060</name>
</gene>
<reference evidence="1 2" key="1">
    <citation type="journal article" date="2019" name="ISME J.">
        <title>Deianiraea, an extracellular bacterium associated with the ciliate Paramecium, suggests an alternative scenario for the evolution of Rickettsiales.</title>
        <authorList>
            <person name="Castelli M."/>
            <person name="Sabaneyeva E."/>
            <person name="Lanzoni O."/>
            <person name="Lebedeva N."/>
            <person name="Floriano A.M."/>
            <person name="Gaiarsa S."/>
            <person name="Benken K."/>
            <person name="Modeo L."/>
            <person name="Bandi C."/>
            <person name="Potekhin A."/>
            <person name="Sassera D."/>
            <person name="Petroni G."/>
        </authorList>
    </citation>
    <scope>NUCLEOTIDE SEQUENCE [LARGE SCALE GENOMIC DNA]</scope>
    <source>
        <strain evidence="1">CyL4-1</strain>
    </source>
</reference>